<feature type="transmembrane region" description="Helical" evidence="10">
    <location>
        <begin position="855"/>
        <end position="874"/>
    </location>
</feature>
<feature type="compositionally biased region" description="Basic residues" evidence="9">
    <location>
        <begin position="21"/>
        <end position="32"/>
    </location>
</feature>
<dbReference type="Proteomes" id="UP000383932">
    <property type="component" value="Unassembled WGS sequence"/>
</dbReference>
<evidence type="ECO:0000313" key="12">
    <source>
        <dbReference type="EMBL" id="KAB5592253.1"/>
    </source>
</evidence>
<dbReference type="InterPro" id="IPR020846">
    <property type="entry name" value="MFS_dom"/>
</dbReference>
<evidence type="ECO:0000256" key="5">
    <source>
        <dbReference type="ARBA" id="ARBA00022692"/>
    </source>
</evidence>
<evidence type="ECO:0000313" key="13">
    <source>
        <dbReference type="Proteomes" id="UP000383932"/>
    </source>
</evidence>
<dbReference type="InterPro" id="IPR011701">
    <property type="entry name" value="MFS"/>
</dbReference>
<proteinExistence type="inferred from homology"/>
<dbReference type="OrthoDB" id="10266662at2759"/>
<feature type="transmembrane region" description="Helical" evidence="10">
    <location>
        <begin position="880"/>
        <end position="901"/>
    </location>
</feature>
<keyword evidence="6 10" id="KW-1133">Transmembrane helix</keyword>
<evidence type="ECO:0000256" key="4">
    <source>
        <dbReference type="ARBA" id="ARBA00022448"/>
    </source>
</evidence>
<evidence type="ECO:0000256" key="7">
    <source>
        <dbReference type="ARBA" id="ARBA00023136"/>
    </source>
</evidence>
<feature type="compositionally biased region" description="Acidic residues" evidence="9">
    <location>
        <begin position="90"/>
        <end position="129"/>
    </location>
</feature>
<feature type="domain" description="Major facilitator superfamily (MFS) profile" evidence="11">
    <location>
        <begin position="790"/>
        <end position="1349"/>
    </location>
</feature>
<feature type="compositionally biased region" description="Basic residues" evidence="9">
    <location>
        <begin position="301"/>
        <end position="314"/>
    </location>
</feature>
<dbReference type="GO" id="GO:0005886">
    <property type="term" value="C:plasma membrane"/>
    <property type="evidence" value="ECO:0007669"/>
    <property type="project" value="TreeGrafter"/>
</dbReference>
<protein>
    <submittedName>
        <fullName evidence="12">NOC2 family protein</fullName>
    </submittedName>
</protein>
<gene>
    <name evidence="12" type="ORF">CTheo_4298</name>
</gene>
<sequence length="1349" mass="147563">MGKKAAKSTRKFAASGELKRTIKARRKHKAVKQKTQTRSLEKERRRQARETAKDESDAEGKELKAAGTKAKGKAKSVDDLLSGAFLDNESGSDDGAVEEADVEESEEDEESDVADDESFASLDEEEVTDEGAAHAMDLTALKTKDPEFYKYLQENDKELLEFNANEMELPSSEEDEDMDEDKTPVLTSAILKQWQKSLIEAHSLRALRRLLIAFRAAAFMNDENTKTSWRIDNAIETDEPVRFGSKPPASTPKSASLIKLLLSHIHNAIHLIKQLPSKSVDNGRDQDTSGSDSEGESDLGRKRKKKGKKSKSKKNLNDDDGGTAKTALIELALTETGKLAPYVVGSRKAAKTWLKACLELWSSGADSVRITAFLAIRRLSFSADEAIVDLVQKNTYLTLLRSSKSSSHHTIPSLTLMKNSASELYALDRAAAYTTAFGYIRQLAMHLRTSTKVKTKEAYKQVYNWQFVHCVDFWALVLARGCEDNEGEESELKPLIYPLVQIGLGAVGLIPSNRYHPLHLHILRSLYHLGFRTNTYIPIPAHVLPILTAHLTLISGKSSGSTVLRPLDLGSAIRAPTQYTKTHVLAESIASEAVLLLAESMPARSVALPEVIIPITSTLRRALKRSSASGKQSKGKSVSGKVVSSVKTLVEHLEESAKWTTERRKSLQFGPAHWGEVESWERSIKEEETPIGKWVKVLRKQREARRKLVEDGGGVFSSSVMADPKPSANKHTAELGRAVSTSSHTVAEPDLEKKDAQTPPGSGYLTGAKLALAFTGMLLSIRKSVSTIPIPIRLNVEPVLVALDQTIVATALPKIASYFDALSQVSWIVSGYFLTQAGLLLLYGQLLIVAPTKWIYVAAVLIFEIGSLFCAVAPSAEFLIFGRAVAGAGAAGIFISILSIIAQVTRLEDRPLLFGLFGAVFAVSSTIAKAIIGYYLILMRSRRDVCGNPKGPYAYVPEPDFVPTAVVCTLGMWHAPASPEPIFSRSFPVSLIWVVGPLVGGAFTDHVTWRWCFYINLPFGAVSIGAILVLFDARPPVRTDLFQYDKVWRKWAALDWVGAALCLGFVTCLLLPLQWGGNTKPWTDRVVIALFCVFAVLFVAFLLWEKRKGGKGILPLSLFRHRTQIGTCVEAFMIYMAMILATYYLPLQYQAIKGHSATKSGIDILPFMLACAFPGIQVGGRFNLTRIIAYIHFRILYSPLISAVASGLLFGLNGPDVSNARLAGYQILLGVGLGGSLQNVFIAIQADYNHDEKMIPQATSLVTFTQLGGGIIGIAVAGAVFANKLSSSLFEIAPEFPPEVAQAVRQSVTIIFTLPPDQQKVVIQAYVRALNYVYLVGVPVCIVASLSAL</sequence>
<keyword evidence="13" id="KW-1185">Reference proteome</keyword>
<feature type="transmembrane region" description="Helical" evidence="10">
    <location>
        <begin position="1013"/>
        <end position="1031"/>
    </location>
</feature>
<evidence type="ECO:0000256" key="1">
    <source>
        <dbReference type="ARBA" id="ARBA00004123"/>
    </source>
</evidence>
<evidence type="ECO:0000256" key="3">
    <source>
        <dbReference type="ARBA" id="ARBA00005907"/>
    </source>
</evidence>
<comment type="caution">
    <text evidence="12">The sequence shown here is derived from an EMBL/GenBank/DDBJ whole genome shotgun (WGS) entry which is preliminary data.</text>
</comment>
<keyword evidence="8" id="KW-0539">Nucleus</keyword>
<feature type="transmembrane region" description="Helical" evidence="10">
    <location>
        <begin position="913"/>
        <end position="937"/>
    </location>
</feature>
<feature type="transmembrane region" description="Helical" evidence="10">
    <location>
        <begin position="1085"/>
        <end position="1104"/>
    </location>
</feature>
<dbReference type="Gene3D" id="1.20.1720.10">
    <property type="entry name" value="Multidrug resistance protein D"/>
    <property type="match status" value="1"/>
</dbReference>
<dbReference type="PANTHER" id="PTHR23501:SF198">
    <property type="entry name" value="AZOLE RESISTANCE PROTEIN 1-RELATED"/>
    <property type="match status" value="1"/>
</dbReference>
<evidence type="ECO:0000256" key="2">
    <source>
        <dbReference type="ARBA" id="ARBA00004141"/>
    </source>
</evidence>
<dbReference type="Gene3D" id="1.20.1250.20">
    <property type="entry name" value="MFS general substrate transporter like domains"/>
    <property type="match status" value="2"/>
</dbReference>
<feature type="transmembrane region" description="Helical" evidence="10">
    <location>
        <begin position="1224"/>
        <end position="1246"/>
    </location>
</feature>
<feature type="transmembrane region" description="Helical" evidence="10">
    <location>
        <begin position="1258"/>
        <end position="1281"/>
    </location>
</feature>
<dbReference type="InterPro" id="IPR036259">
    <property type="entry name" value="MFS_trans_sf"/>
</dbReference>
<dbReference type="Pfam" id="PF06609">
    <property type="entry name" value="TRI12"/>
    <property type="match status" value="1"/>
</dbReference>
<dbReference type="EMBL" id="SSOP01000071">
    <property type="protein sequence ID" value="KAB5592253.1"/>
    <property type="molecule type" value="Genomic_DNA"/>
</dbReference>
<feature type="transmembrane region" description="Helical" evidence="10">
    <location>
        <begin position="1052"/>
        <end position="1073"/>
    </location>
</feature>
<keyword evidence="4" id="KW-0813">Transport</keyword>
<feature type="compositionally biased region" description="Basic and acidic residues" evidence="9">
    <location>
        <begin position="39"/>
        <end position="64"/>
    </location>
</feature>
<evidence type="ECO:0000256" key="8">
    <source>
        <dbReference type="ARBA" id="ARBA00023242"/>
    </source>
</evidence>
<evidence type="ECO:0000256" key="6">
    <source>
        <dbReference type="ARBA" id="ARBA00022989"/>
    </source>
</evidence>
<evidence type="ECO:0000256" key="9">
    <source>
        <dbReference type="SAM" id="MobiDB-lite"/>
    </source>
</evidence>
<feature type="transmembrane region" description="Helical" evidence="10">
    <location>
        <begin position="1195"/>
        <end position="1212"/>
    </location>
</feature>
<keyword evidence="7 10" id="KW-0472">Membrane</keyword>
<dbReference type="InterPro" id="IPR005343">
    <property type="entry name" value="Noc2"/>
</dbReference>
<feature type="region of interest" description="Disordered" evidence="9">
    <location>
        <begin position="1"/>
        <end position="135"/>
    </location>
</feature>
<dbReference type="Pfam" id="PF07690">
    <property type="entry name" value="MFS_1"/>
    <property type="match status" value="1"/>
</dbReference>
<name>A0A5N5QL20_9AGAM</name>
<reference evidence="12 13" key="1">
    <citation type="journal article" date="2019" name="Fungal Biol. Biotechnol.">
        <title>Draft genome sequence of fastidious pathogen Ceratobasidium theobromae, which causes vascular-streak dieback in Theobroma cacao.</title>
        <authorList>
            <person name="Ali S.S."/>
            <person name="Asman A."/>
            <person name="Shao J."/>
            <person name="Firmansyah A.P."/>
            <person name="Susilo A.W."/>
            <person name="Rosmana A."/>
            <person name="McMahon P."/>
            <person name="Junaid M."/>
            <person name="Guest D."/>
            <person name="Kheng T.Y."/>
            <person name="Meinhardt L.W."/>
            <person name="Bailey B.A."/>
        </authorList>
    </citation>
    <scope>NUCLEOTIDE SEQUENCE [LARGE SCALE GENOMIC DNA]</scope>
    <source>
        <strain evidence="12 13">CT2</strain>
    </source>
</reference>
<dbReference type="PROSITE" id="PS50850">
    <property type="entry name" value="MFS"/>
    <property type="match status" value="1"/>
</dbReference>
<feature type="transmembrane region" description="Helical" evidence="10">
    <location>
        <begin position="1125"/>
        <end position="1144"/>
    </location>
</feature>
<comment type="similarity">
    <text evidence="3">Belongs to the NOC2 family.</text>
</comment>
<comment type="subcellular location">
    <subcellularLocation>
        <location evidence="2">Membrane</location>
        <topology evidence="2">Multi-pass membrane protein</topology>
    </subcellularLocation>
    <subcellularLocation>
        <location evidence="1">Nucleus</location>
    </subcellularLocation>
</comment>
<feature type="region of interest" description="Disordered" evidence="9">
    <location>
        <begin position="738"/>
        <end position="759"/>
    </location>
</feature>
<dbReference type="GO" id="GO:0022857">
    <property type="term" value="F:transmembrane transporter activity"/>
    <property type="evidence" value="ECO:0007669"/>
    <property type="project" value="InterPro"/>
</dbReference>
<dbReference type="Pfam" id="PF03715">
    <property type="entry name" value="Noc2"/>
    <property type="match status" value="1"/>
</dbReference>
<feature type="region of interest" description="Disordered" evidence="9">
    <location>
        <begin position="276"/>
        <end position="319"/>
    </location>
</feature>
<feature type="transmembrane region" description="Helical" evidence="10">
    <location>
        <begin position="825"/>
        <end position="843"/>
    </location>
</feature>
<dbReference type="GO" id="GO:0005634">
    <property type="term" value="C:nucleus"/>
    <property type="evidence" value="ECO:0007669"/>
    <property type="project" value="UniProtKB-SubCell"/>
</dbReference>
<dbReference type="InterPro" id="IPR010573">
    <property type="entry name" value="MFS_Str1/Tri12-like"/>
</dbReference>
<dbReference type="PANTHER" id="PTHR23501">
    <property type="entry name" value="MAJOR FACILITATOR SUPERFAMILY"/>
    <property type="match status" value="1"/>
</dbReference>
<evidence type="ECO:0000259" key="11">
    <source>
        <dbReference type="PROSITE" id="PS50850"/>
    </source>
</evidence>
<evidence type="ECO:0000256" key="10">
    <source>
        <dbReference type="SAM" id="Phobius"/>
    </source>
</evidence>
<organism evidence="12 13">
    <name type="scientific">Ceratobasidium theobromae</name>
    <dbReference type="NCBI Taxonomy" id="1582974"/>
    <lineage>
        <taxon>Eukaryota</taxon>
        <taxon>Fungi</taxon>
        <taxon>Dikarya</taxon>
        <taxon>Basidiomycota</taxon>
        <taxon>Agaricomycotina</taxon>
        <taxon>Agaricomycetes</taxon>
        <taxon>Cantharellales</taxon>
        <taxon>Ceratobasidiaceae</taxon>
        <taxon>Ceratobasidium</taxon>
    </lineage>
</organism>
<dbReference type="SUPFAM" id="SSF103473">
    <property type="entry name" value="MFS general substrate transporter"/>
    <property type="match status" value="2"/>
</dbReference>
<feature type="transmembrane region" description="Helical" evidence="10">
    <location>
        <begin position="1329"/>
        <end position="1348"/>
    </location>
</feature>
<accession>A0A5N5QL20</accession>
<keyword evidence="5 10" id="KW-0812">Transmembrane</keyword>
<feature type="compositionally biased region" description="Basic residues" evidence="9">
    <location>
        <begin position="1"/>
        <end position="10"/>
    </location>
</feature>